<accession>A0A2R6AWN4</accession>
<name>A0A2R6AWN4_9ARCH</name>
<sequence>MEEGSRRGAVVRYKKHLGVFRVYEYTLSDEDAYTLASQLDGYNAQRLLRFLGVGGLDAECERCGYRWRAYPVSNKLYCPRCHHAQPASRTTPLNHAQKNQNS</sequence>
<protein>
    <submittedName>
        <fullName evidence="1">Uncharacterized protein</fullName>
    </submittedName>
</protein>
<dbReference type="Proteomes" id="UP000240322">
    <property type="component" value="Unassembled WGS sequence"/>
</dbReference>
<reference evidence="1 2" key="1">
    <citation type="submission" date="2017-04" db="EMBL/GenBank/DDBJ databases">
        <title>Novel microbial lineages endemic to geothermal iron-oxide mats fill important gaps in the evolutionary history of Archaea.</title>
        <authorList>
            <person name="Jay Z.J."/>
            <person name="Beam J.P."/>
            <person name="Dlakic M."/>
            <person name="Rusch D.B."/>
            <person name="Kozubal M.A."/>
            <person name="Inskeep W.P."/>
        </authorList>
    </citation>
    <scope>NUCLEOTIDE SEQUENCE [LARGE SCALE GENOMIC DNA]</scope>
    <source>
        <strain evidence="1">OSP_D</strain>
    </source>
</reference>
<evidence type="ECO:0000313" key="1">
    <source>
        <dbReference type="EMBL" id="PSN90811.1"/>
    </source>
</evidence>
<proteinExistence type="predicted"/>
<dbReference type="AlphaFoldDB" id="A0A2R6AWN4"/>
<dbReference type="EMBL" id="NEXE01000046">
    <property type="protein sequence ID" value="PSN90811.1"/>
    <property type="molecule type" value="Genomic_DNA"/>
</dbReference>
<organism evidence="1 2">
    <name type="scientific">Candidatus Marsarchaeota G2 archaeon OSP_D</name>
    <dbReference type="NCBI Taxonomy" id="1978157"/>
    <lineage>
        <taxon>Archaea</taxon>
        <taxon>Candidatus Marsarchaeota</taxon>
        <taxon>Candidatus Marsarchaeota group 2</taxon>
    </lineage>
</organism>
<evidence type="ECO:0000313" key="2">
    <source>
        <dbReference type="Proteomes" id="UP000240322"/>
    </source>
</evidence>
<comment type="caution">
    <text evidence="1">The sequence shown here is derived from an EMBL/GenBank/DDBJ whole genome shotgun (WGS) entry which is preliminary data.</text>
</comment>
<gene>
    <name evidence="1" type="ORF">B9Q03_05935</name>
</gene>